<dbReference type="EMBL" id="SDEE01000308">
    <property type="protein sequence ID" value="RXW17863.1"/>
    <property type="molecule type" value="Genomic_DNA"/>
</dbReference>
<organism evidence="4 5">
    <name type="scientific">Candolleomyces aberdarensis</name>
    <dbReference type="NCBI Taxonomy" id="2316362"/>
    <lineage>
        <taxon>Eukaryota</taxon>
        <taxon>Fungi</taxon>
        <taxon>Dikarya</taxon>
        <taxon>Basidiomycota</taxon>
        <taxon>Agaricomycotina</taxon>
        <taxon>Agaricomycetes</taxon>
        <taxon>Agaricomycetidae</taxon>
        <taxon>Agaricales</taxon>
        <taxon>Agaricineae</taxon>
        <taxon>Psathyrellaceae</taxon>
        <taxon>Candolleomyces</taxon>
    </lineage>
</organism>
<dbReference type="OrthoDB" id="10267033at2759"/>
<dbReference type="GO" id="GO:0000145">
    <property type="term" value="C:exocyst"/>
    <property type="evidence" value="ECO:0007669"/>
    <property type="project" value="TreeGrafter"/>
</dbReference>
<dbReference type="GO" id="GO:0090522">
    <property type="term" value="P:vesicle tethering involved in exocytosis"/>
    <property type="evidence" value="ECO:0007669"/>
    <property type="project" value="InterPro"/>
</dbReference>
<evidence type="ECO:0000313" key="5">
    <source>
        <dbReference type="Proteomes" id="UP000290288"/>
    </source>
</evidence>
<keyword evidence="1" id="KW-0175">Coiled coil</keyword>
<dbReference type="AlphaFoldDB" id="A0A4Q2DDT6"/>
<reference evidence="4 5" key="1">
    <citation type="submission" date="2019-01" db="EMBL/GenBank/DDBJ databases">
        <title>Draft genome sequence of Psathyrella aberdarensis IHI B618.</title>
        <authorList>
            <person name="Buettner E."/>
            <person name="Kellner H."/>
        </authorList>
    </citation>
    <scope>NUCLEOTIDE SEQUENCE [LARGE SCALE GENOMIC DNA]</scope>
    <source>
        <strain evidence="4 5">IHI B618</strain>
    </source>
</reference>
<feature type="compositionally biased region" description="Basic and acidic residues" evidence="2">
    <location>
        <begin position="135"/>
        <end position="150"/>
    </location>
</feature>
<proteinExistence type="predicted"/>
<dbReference type="PANTHER" id="PTHR12702">
    <property type="entry name" value="SEC15"/>
    <property type="match status" value="1"/>
</dbReference>
<accession>A0A4Q2DDT6</accession>
<evidence type="ECO:0000256" key="2">
    <source>
        <dbReference type="SAM" id="MobiDB-lite"/>
    </source>
</evidence>
<gene>
    <name evidence="4" type="ORF">EST38_g8007</name>
</gene>
<evidence type="ECO:0000259" key="3">
    <source>
        <dbReference type="Pfam" id="PF04091"/>
    </source>
</evidence>
<dbReference type="GO" id="GO:0006893">
    <property type="term" value="P:Golgi to plasma membrane transport"/>
    <property type="evidence" value="ECO:0007669"/>
    <property type="project" value="TreeGrafter"/>
</dbReference>
<protein>
    <recommendedName>
        <fullName evidence="3">Exocyst complex subunit EXOC6/Sec15 C-terminal domain-containing protein</fullName>
    </recommendedName>
</protein>
<dbReference type="Pfam" id="PF04091">
    <property type="entry name" value="Sec15_C"/>
    <property type="match status" value="1"/>
</dbReference>
<feature type="region of interest" description="Disordered" evidence="2">
    <location>
        <begin position="133"/>
        <end position="160"/>
    </location>
</feature>
<dbReference type="GO" id="GO:0006886">
    <property type="term" value="P:intracellular protein transport"/>
    <property type="evidence" value="ECO:0007669"/>
    <property type="project" value="InterPro"/>
</dbReference>
<dbReference type="InterPro" id="IPR007225">
    <property type="entry name" value="EXOC6/Sec15"/>
</dbReference>
<dbReference type="PANTHER" id="PTHR12702:SF0">
    <property type="entry name" value="EXOCYST COMPLEX COMPONENT 6"/>
    <property type="match status" value="1"/>
</dbReference>
<keyword evidence="5" id="KW-1185">Reference proteome</keyword>
<dbReference type="Gene3D" id="1.20.58.670">
    <property type="entry name" value="Dsl1p vesicle tethering complex, Tip20p subunit, domain D"/>
    <property type="match status" value="1"/>
</dbReference>
<feature type="domain" description="Exocyst complex subunit EXOC6/Sec15 C-terminal" evidence="3">
    <location>
        <begin position="1"/>
        <end position="124"/>
    </location>
</feature>
<sequence>MYLYELVNWLTTVVDSLVIKESYKDEAYKGALTYIADCLMNFLGGRDIPMLNENAISNILIDVDFLEDELKRIGRGHLASVFTELRLTASIPLNNTVQEYLVSGNRQSSYAAVKAKRLQALLDKLGKYGSQLRDAASREQGEKRRKEADAVGRIFPGDNR</sequence>
<name>A0A4Q2DDT6_9AGAR</name>
<comment type="caution">
    <text evidence="4">The sequence shown here is derived from an EMBL/GenBank/DDBJ whole genome shotgun (WGS) entry which is preliminary data.</text>
</comment>
<dbReference type="Proteomes" id="UP000290288">
    <property type="component" value="Unassembled WGS sequence"/>
</dbReference>
<dbReference type="STRING" id="2316362.A0A4Q2DDT6"/>
<dbReference type="InterPro" id="IPR046361">
    <property type="entry name" value="EXOC6/Sec15_C"/>
</dbReference>
<dbReference type="GO" id="GO:0016020">
    <property type="term" value="C:membrane"/>
    <property type="evidence" value="ECO:0007669"/>
    <property type="project" value="TreeGrafter"/>
</dbReference>
<evidence type="ECO:0000313" key="4">
    <source>
        <dbReference type="EMBL" id="RXW17863.1"/>
    </source>
</evidence>
<evidence type="ECO:0000256" key="1">
    <source>
        <dbReference type="ARBA" id="ARBA00023054"/>
    </source>
</evidence>
<dbReference type="InterPro" id="IPR042044">
    <property type="entry name" value="EXOC6PINT-1/Sec15/Tip20_C_dom2"/>
</dbReference>